<evidence type="ECO:0000256" key="2">
    <source>
        <dbReference type="ARBA" id="ARBA00010519"/>
    </source>
</evidence>
<keyword evidence="6 11" id="KW-1133">Transmembrane helix</keyword>
<dbReference type="InterPro" id="IPR039428">
    <property type="entry name" value="NUOK/Mnh_C1-like"/>
</dbReference>
<dbReference type="AlphaFoldDB" id="A0A0B4ZZ36"/>
<comment type="similarity">
    <text evidence="2">Belongs to the complex I subunit 4L family.</text>
</comment>
<keyword evidence="7" id="KW-0520">NAD</keyword>
<evidence type="ECO:0000313" key="12">
    <source>
        <dbReference type="EMBL" id="AJD80523.1"/>
    </source>
</evidence>
<feature type="transmembrane region" description="Helical" evidence="11">
    <location>
        <begin position="59"/>
        <end position="83"/>
    </location>
</feature>
<comment type="catalytic activity">
    <reaction evidence="10">
        <text>a ubiquinone + NADH + 5 H(+)(in) = a ubiquinol + NAD(+) + 4 H(+)(out)</text>
        <dbReference type="Rhea" id="RHEA:29091"/>
        <dbReference type="Rhea" id="RHEA-COMP:9565"/>
        <dbReference type="Rhea" id="RHEA-COMP:9566"/>
        <dbReference type="ChEBI" id="CHEBI:15378"/>
        <dbReference type="ChEBI" id="CHEBI:16389"/>
        <dbReference type="ChEBI" id="CHEBI:17976"/>
        <dbReference type="ChEBI" id="CHEBI:57540"/>
        <dbReference type="ChEBI" id="CHEBI:57945"/>
        <dbReference type="EC" id="7.1.1.2"/>
    </reaction>
</comment>
<organism evidence="12">
    <name type="scientific">Cherax boesemani</name>
    <dbReference type="NCBI Taxonomy" id="1552318"/>
    <lineage>
        <taxon>Eukaryota</taxon>
        <taxon>Metazoa</taxon>
        <taxon>Ecdysozoa</taxon>
        <taxon>Arthropoda</taxon>
        <taxon>Crustacea</taxon>
        <taxon>Multicrustacea</taxon>
        <taxon>Malacostraca</taxon>
        <taxon>Eumalacostraca</taxon>
        <taxon>Eucarida</taxon>
        <taxon>Decapoda</taxon>
        <taxon>Pleocyemata</taxon>
        <taxon>Astacidea</taxon>
        <taxon>Parastacoidea</taxon>
        <taxon>Parastacidae</taxon>
        <taxon>Cherax</taxon>
    </lineage>
</organism>
<gene>
    <name evidence="12" type="primary">nad4l</name>
</gene>
<sequence length="99" mass="10939">MMMLGVEGFSLLVMVFCGLWAFISNHKHLLNVLLSLEFIMLNVFGVMSVYMASIGLESVFVMFFLVMVACEGTLGLSLLVSIVRSHGNDYFSSFGILVC</sequence>
<comment type="subcellular location">
    <subcellularLocation>
        <location evidence="1">Membrane</location>
        <topology evidence="1">Multi-pass membrane protein</topology>
    </subcellularLocation>
</comment>
<keyword evidence="8 11" id="KW-0472">Membrane</keyword>
<evidence type="ECO:0000256" key="3">
    <source>
        <dbReference type="ARBA" id="ARBA00016612"/>
    </source>
</evidence>
<keyword evidence="12" id="KW-0496">Mitochondrion</keyword>
<dbReference type="Gene3D" id="1.10.287.3510">
    <property type="match status" value="1"/>
</dbReference>
<evidence type="ECO:0000256" key="7">
    <source>
        <dbReference type="ARBA" id="ARBA00023027"/>
    </source>
</evidence>
<evidence type="ECO:0000256" key="10">
    <source>
        <dbReference type="ARBA" id="ARBA00049551"/>
    </source>
</evidence>
<proteinExistence type="inferred from homology"/>
<protein>
    <recommendedName>
        <fullName evidence="3">NADH-ubiquinone oxidoreductase chain 4L</fullName>
    </recommendedName>
    <alternativeName>
        <fullName evidence="9">NADH dehydrogenase subunit 4L</fullName>
    </alternativeName>
</protein>
<feature type="transmembrane region" description="Helical" evidence="11">
    <location>
        <begin position="30"/>
        <end position="53"/>
    </location>
</feature>
<feature type="transmembrane region" description="Helical" evidence="11">
    <location>
        <begin position="6"/>
        <end position="23"/>
    </location>
</feature>
<geneLocation type="mitochondrion" evidence="12"/>
<evidence type="ECO:0000256" key="6">
    <source>
        <dbReference type="ARBA" id="ARBA00022989"/>
    </source>
</evidence>
<keyword evidence="4 11" id="KW-0812">Transmembrane</keyword>
<evidence type="ECO:0000256" key="8">
    <source>
        <dbReference type="ARBA" id="ARBA00023136"/>
    </source>
</evidence>
<reference evidence="12" key="1">
    <citation type="submission" date="2014-09" db="EMBL/GenBank/DDBJ databases">
        <title>The complete genome of Cherax holthuisi.</title>
        <authorList>
            <person name="Lee Y.P."/>
            <person name="Gan H.M."/>
            <person name="Tan M.H."/>
            <person name="Austin C."/>
        </authorList>
    </citation>
    <scope>NUCLEOTIDE SEQUENCE</scope>
    <source>
        <strain evidence="12">SOR3</strain>
    </source>
</reference>
<name>A0A0B4ZZ36_9EUCA</name>
<accession>A0A0B4ZZ36</accession>
<dbReference type="Pfam" id="PF00420">
    <property type="entry name" value="Oxidored_q2"/>
    <property type="match status" value="1"/>
</dbReference>
<dbReference type="GO" id="GO:0008137">
    <property type="term" value="F:NADH dehydrogenase (ubiquinone) activity"/>
    <property type="evidence" value="ECO:0007669"/>
    <property type="project" value="UniProtKB-EC"/>
</dbReference>
<dbReference type="EMBL" id="KM501042">
    <property type="protein sequence ID" value="AJD80523.1"/>
    <property type="molecule type" value="Genomic_DNA"/>
</dbReference>
<evidence type="ECO:0000256" key="9">
    <source>
        <dbReference type="ARBA" id="ARBA00031586"/>
    </source>
</evidence>
<dbReference type="GO" id="GO:0016020">
    <property type="term" value="C:membrane"/>
    <property type="evidence" value="ECO:0007669"/>
    <property type="project" value="UniProtKB-SubCell"/>
</dbReference>
<evidence type="ECO:0000256" key="1">
    <source>
        <dbReference type="ARBA" id="ARBA00004141"/>
    </source>
</evidence>
<evidence type="ECO:0000256" key="11">
    <source>
        <dbReference type="SAM" id="Phobius"/>
    </source>
</evidence>
<keyword evidence="5" id="KW-1278">Translocase</keyword>
<evidence type="ECO:0000256" key="4">
    <source>
        <dbReference type="ARBA" id="ARBA00022692"/>
    </source>
</evidence>
<evidence type="ECO:0000256" key="5">
    <source>
        <dbReference type="ARBA" id="ARBA00022967"/>
    </source>
</evidence>